<dbReference type="GO" id="GO:0042597">
    <property type="term" value="C:periplasmic space"/>
    <property type="evidence" value="ECO:0007669"/>
    <property type="project" value="UniProtKB-SubCell"/>
</dbReference>
<dbReference type="PANTHER" id="PTHR30024">
    <property type="entry name" value="ALIPHATIC SULFONATES-BINDING PROTEIN-RELATED"/>
    <property type="match status" value="1"/>
</dbReference>
<gene>
    <name evidence="4" type="ORF">FPZ12_013200</name>
</gene>
<proteinExistence type="inferred from homology"/>
<dbReference type="AlphaFoldDB" id="A0A5N0V5Y4"/>
<reference evidence="4" key="1">
    <citation type="submission" date="2019-09" db="EMBL/GenBank/DDBJ databases">
        <authorList>
            <person name="Teo W.F.A."/>
            <person name="Duangmal K."/>
        </authorList>
    </citation>
    <scope>NUCLEOTIDE SEQUENCE [LARGE SCALE GENOMIC DNA]</scope>
    <source>
        <strain evidence="4">K81G1</strain>
    </source>
</reference>
<dbReference type="SUPFAM" id="SSF53850">
    <property type="entry name" value="Periplasmic binding protein-like II"/>
    <property type="match status" value="1"/>
</dbReference>
<protein>
    <submittedName>
        <fullName evidence="4">ABC transporter substrate-binding protein</fullName>
    </submittedName>
</protein>
<evidence type="ECO:0000313" key="4">
    <source>
        <dbReference type="EMBL" id="KAA9161816.1"/>
    </source>
</evidence>
<evidence type="ECO:0000256" key="2">
    <source>
        <dbReference type="ARBA" id="ARBA00010742"/>
    </source>
</evidence>
<evidence type="ECO:0000313" key="5">
    <source>
        <dbReference type="Proteomes" id="UP000319769"/>
    </source>
</evidence>
<comment type="subcellular location">
    <subcellularLocation>
        <location evidence="1">Periplasm</location>
    </subcellularLocation>
</comment>
<dbReference type="Proteomes" id="UP000319769">
    <property type="component" value="Unassembled WGS sequence"/>
</dbReference>
<evidence type="ECO:0000256" key="1">
    <source>
        <dbReference type="ARBA" id="ARBA00004418"/>
    </source>
</evidence>
<dbReference type="Pfam" id="PF13379">
    <property type="entry name" value="NMT1_2"/>
    <property type="match status" value="1"/>
</dbReference>
<comment type="similarity">
    <text evidence="2">Belongs to the bacterial solute-binding protein SsuA/TauA family.</text>
</comment>
<dbReference type="RefSeq" id="WP_144746943.1">
    <property type="nucleotide sequence ID" value="NZ_VMNW02000015.1"/>
</dbReference>
<keyword evidence="3" id="KW-0732">Signal</keyword>
<name>A0A5N0V5Y4_9PSEU</name>
<evidence type="ECO:0000256" key="3">
    <source>
        <dbReference type="ARBA" id="ARBA00022729"/>
    </source>
</evidence>
<organism evidence="4 5">
    <name type="scientific">Amycolatopsis acidicola</name>
    <dbReference type="NCBI Taxonomy" id="2596893"/>
    <lineage>
        <taxon>Bacteria</taxon>
        <taxon>Bacillati</taxon>
        <taxon>Actinomycetota</taxon>
        <taxon>Actinomycetes</taxon>
        <taxon>Pseudonocardiales</taxon>
        <taxon>Pseudonocardiaceae</taxon>
        <taxon>Amycolatopsis</taxon>
    </lineage>
</organism>
<keyword evidence="5" id="KW-1185">Reference proteome</keyword>
<accession>A0A5N0V5Y4</accession>
<dbReference type="PROSITE" id="PS51257">
    <property type="entry name" value="PROKAR_LIPOPROTEIN"/>
    <property type="match status" value="1"/>
</dbReference>
<dbReference type="OrthoDB" id="8892982at2"/>
<dbReference type="EMBL" id="VMNW02000015">
    <property type="protein sequence ID" value="KAA9161816.1"/>
    <property type="molecule type" value="Genomic_DNA"/>
</dbReference>
<comment type="caution">
    <text evidence="4">The sequence shown here is derived from an EMBL/GenBank/DDBJ whole genome shotgun (WGS) entry which is preliminary data.</text>
</comment>
<sequence>MRGVAIMVVAALLLVTGCSGPFGSGGSPDQSRLERTDLRVGVGNPIDTAPLRIAVADGSFTRMGLHLELVEEQNSQNALDDLAAGRVDVAFATDVAFFTAAAAGTALQLQGEAYTSAPYTDVLVTLPGSGYTDLSSKKSPRIAVDSATDFGALATRSMIATAGGDPTKVKFVTRTFDQMPAALQSGAADAALMIEPYSTKAQQELGARVLADSSRGATMDFPVSSYASTGLFAQANAHTLAAFRQVLGDAQQRASDQSVVRAALPRVAGVDDTTAALVALGVYPTSLNGVRLQRVADLMHDTGMLSQRLDVPSLLPKADTP</sequence>
<dbReference type="PANTHER" id="PTHR30024:SF47">
    <property type="entry name" value="TAURINE-BINDING PERIPLASMIC PROTEIN"/>
    <property type="match status" value="1"/>
</dbReference>
<dbReference type="Gene3D" id="3.40.190.10">
    <property type="entry name" value="Periplasmic binding protein-like II"/>
    <property type="match status" value="2"/>
</dbReference>